<dbReference type="STRING" id="1341181.FLJC2902T_22770"/>
<dbReference type="RefSeq" id="WP_023579851.1">
    <property type="nucleotide sequence ID" value="NZ_AVGG01000016.1"/>
</dbReference>
<proteinExistence type="predicted"/>
<keyword evidence="3" id="KW-1185">Reference proteome</keyword>
<comment type="caution">
    <text evidence="2">The sequence shown here is derived from an EMBL/GenBank/DDBJ whole genome shotgun (WGS) entry which is preliminary data.</text>
</comment>
<dbReference type="AlphaFoldDB" id="V6SLF8"/>
<gene>
    <name evidence="2" type="ORF">FLJC2902T_22770</name>
</gene>
<evidence type="ECO:0000313" key="2">
    <source>
        <dbReference type="EMBL" id="ESU27097.1"/>
    </source>
</evidence>
<dbReference type="EMBL" id="AVGG01000016">
    <property type="protein sequence ID" value="ESU27097.1"/>
    <property type="molecule type" value="Genomic_DNA"/>
</dbReference>
<dbReference type="InterPro" id="IPR041657">
    <property type="entry name" value="HTH_17"/>
</dbReference>
<protein>
    <recommendedName>
        <fullName evidence="1">Helix-turn-helix domain-containing protein</fullName>
    </recommendedName>
</protein>
<evidence type="ECO:0000259" key="1">
    <source>
        <dbReference type="Pfam" id="PF12728"/>
    </source>
</evidence>
<dbReference type="Proteomes" id="UP000018004">
    <property type="component" value="Unassembled WGS sequence"/>
</dbReference>
<dbReference type="InterPro" id="IPR010093">
    <property type="entry name" value="SinI_DNA-bd"/>
</dbReference>
<accession>V6SLF8</accession>
<reference evidence="2 3" key="1">
    <citation type="submission" date="2013-08" db="EMBL/GenBank/DDBJ databases">
        <title>Flavobacterium limnosediminis JC2902 genome sequencing.</title>
        <authorList>
            <person name="Lee K."/>
            <person name="Yi H."/>
            <person name="Park S."/>
            <person name="Chun J."/>
        </authorList>
    </citation>
    <scope>NUCLEOTIDE SEQUENCE [LARGE SCALE GENOMIC DNA]</scope>
    <source>
        <strain evidence="2 3">JC2902</strain>
    </source>
</reference>
<organism evidence="2 3">
    <name type="scientific">Flavobacterium limnosediminis JC2902</name>
    <dbReference type="NCBI Taxonomy" id="1341181"/>
    <lineage>
        <taxon>Bacteria</taxon>
        <taxon>Pseudomonadati</taxon>
        <taxon>Bacteroidota</taxon>
        <taxon>Flavobacteriia</taxon>
        <taxon>Flavobacteriales</taxon>
        <taxon>Flavobacteriaceae</taxon>
        <taxon>Flavobacterium</taxon>
    </lineage>
</organism>
<dbReference type="Gene3D" id="1.10.10.60">
    <property type="entry name" value="Homeodomain-like"/>
    <property type="match status" value="1"/>
</dbReference>
<dbReference type="eggNOG" id="COG2452">
    <property type="taxonomic scope" value="Bacteria"/>
</dbReference>
<name>V6SLF8_9FLAO</name>
<evidence type="ECO:0000313" key="3">
    <source>
        <dbReference type="Proteomes" id="UP000018004"/>
    </source>
</evidence>
<feature type="domain" description="Helix-turn-helix" evidence="1">
    <location>
        <begin position="68"/>
        <end position="115"/>
    </location>
</feature>
<dbReference type="Pfam" id="PF12728">
    <property type="entry name" value="HTH_17"/>
    <property type="match status" value="1"/>
</dbReference>
<sequence length="187" mass="22112">MSSNLNIKKRCEHCKNEFVAKTTKTRYCSLKCNSRHYKILHQQKSIKTIEKATELKLPPLEEINKKDFLTVKETAFILNMSVRTVYRLVAEKEINSYNFSIRKILIRRKDIDSYFDINLNGTNIDRDHLKKLITLENSYTINEVLKKYNISNGALYRILSRLEIPKKNFGKHVLVRKEDIDKIFVND</sequence>
<dbReference type="PATRIC" id="fig|1341181.4.peg.2239"/>
<dbReference type="OrthoDB" id="1003442at2"/>
<dbReference type="NCBIfam" id="TIGR01764">
    <property type="entry name" value="excise"/>
    <property type="match status" value="1"/>
</dbReference>
<dbReference type="GO" id="GO:0003677">
    <property type="term" value="F:DNA binding"/>
    <property type="evidence" value="ECO:0007669"/>
    <property type="project" value="InterPro"/>
</dbReference>